<gene>
    <name evidence="2" type="ORF">EI97DRAFT_455503</name>
</gene>
<organism evidence="2 3">
    <name type="scientific">Westerdykella ornata</name>
    <dbReference type="NCBI Taxonomy" id="318751"/>
    <lineage>
        <taxon>Eukaryota</taxon>
        <taxon>Fungi</taxon>
        <taxon>Dikarya</taxon>
        <taxon>Ascomycota</taxon>
        <taxon>Pezizomycotina</taxon>
        <taxon>Dothideomycetes</taxon>
        <taxon>Pleosporomycetidae</taxon>
        <taxon>Pleosporales</taxon>
        <taxon>Sporormiaceae</taxon>
        <taxon>Westerdykella</taxon>
    </lineage>
</organism>
<evidence type="ECO:0008006" key="4">
    <source>
        <dbReference type="Google" id="ProtNLM"/>
    </source>
</evidence>
<dbReference type="Proteomes" id="UP000800097">
    <property type="component" value="Unassembled WGS sequence"/>
</dbReference>
<dbReference type="EMBL" id="ML986486">
    <property type="protein sequence ID" value="KAF2279228.1"/>
    <property type="molecule type" value="Genomic_DNA"/>
</dbReference>
<evidence type="ECO:0000256" key="1">
    <source>
        <dbReference type="SAM" id="SignalP"/>
    </source>
</evidence>
<feature type="signal peptide" evidence="1">
    <location>
        <begin position="1"/>
        <end position="17"/>
    </location>
</feature>
<evidence type="ECO:0000313" key="2">
    <source>
        <dbReference type="EMBL" id="KAF2279228.1"/>
    </source>
</evidence>
<protein>
    <recommendedName>
        <fullName evidence="4">Alpha/beta-hydrolase</fullName>
    </recommendedName>
</protein>
<evidence type="ECO:0000313" key="3">
    <source>
        <dbReference type="Proteomes" id="UP000800097"/>
    </source>
</evidence>
<dbReference type="OrthoDB" id="2141514at2759"/>
<dbReference type="Gene3D" id="3.40.50.1820">
    <property type="entry name" value="alpha/beta hydrolase"/>
    <property type="match status" value="1"/>
</dbReference>
<name>A0A6A6JTR2_WESOR</name>
<dbReference type="RefSeq" id="XP_033656767.1">
    <property type="nucleotide sequence ID" value="XM_033800652.1"/>
</dbReference>
<dbReference type="AlphaFoldDB" id="A0A6A6JTR2"/>
<dbReference type="InterPro" id="IPR029058">
    <property type="entry name" value="AB_hydrolase_fold"/>
</dbReference>
<dbReference type="SUPFAM" id="SSF53474">
    <property type="entry name" value="alpha/beta-Hydrolases"/>
    <property type="match status" value="1"/>
</dbReference>
<dbReference type="PANTHER" id="PTHR33428:SF14">
    <property type="entry name" value="CARBOXYLESTERASE TYPE B DOMAIN-CONTAINING PROTEIN"/>
    <property type="match status" value="1"/>
</dbReference>
<dbReference type="PANTHER" id="PTHR33428">
    <property type="entry name" value="CHLOROPHYLLASE-2, CHLOROPLASTIC"/>
    <property type="match status" value="1"/>
</dbReference>
<reference evidence="2" key="1">
    <citation type="journal article" date="2020" name="Stud. Mycol.">
        <title>101 Dothideomycetes genomes: a test case for predicting lifestyles and emergence of pathogens.</title>
        <authorList>
            <person name="Haridas S."/>
            <person name="Albert R."/>
            <person name="Binder M."/>
            <person name="Bloem J."/>
            <person name="Labutti K."/>
            <person name="Salamov A."/>
            <person name="Andreopoulos B."/>
            <person name="Baker S."/>
            <person name="Barry K."/>
            <person name="Bills G."/>
            <person name="Bluhm B."/>
            <person name="Cannon C."/>
            <person name="Castanera R."/>
            <person name="Culley D."/>
            <person name="Daum C."/>
            <person name="Ezra D."/>
            <person name="Gonzalez J."/>
            <person name="Henrissat B."/>
            <person name="Kuo A."/>
            <person name="Liang C."/>
            <person name="Lipzen A."/>
            <person name="Lutzoni F."/>
            <person name="Magnuson J."/>
            <person name="Mondo S."/>
            <person name="Nolan M."/>
            <person name="Ohm R."/>
            <person name="Pangilinan J."/>
            <person name="Park H.-J."/>
            <person name="Ramirez L."/>
            <person name="Alfaro M."/>
            <person name="Sun H."/>
            <person name="Tritt A."/>
            <person name="Yoshinaga Y."/>
            <person name="Zwiers L.-H."/>
            <person name="Turgeon B."/>
            <person name="Goodwin S."/>
            <person name="Spatafora J."/>
            <person name="Crous P."/>
            <person name="Grigoriev I."/>
        </authorList>
    </citation>
    <scope>NUCLEOTIDE SEQUENCE</scope>
    <source>
        <strain evidence="2">CBS 379.55</strain>
    </source>
</reference>
<keyword evidence="1" id="KW-0732">Signal</keyword>
<proteinExistence type="predicted"/>
<feature type="chain" id="PRO_5025379105" description="Alpha/beta-hydrolase" evidence="1">
    <location>
        <begin position="18"/>
        <end position="276"/>
    </location>
</feature>
<keyword evidence="3" id="KW-1185">Reference proteome</keyword>
<dbReference type="GeneID" id="54553827"/>
<sequence length="276" mass="28856">MKASVAFSVLVSAAASATPLQPLVERQGSTGTGPYPAKYTTDPGLPNHTIYVPQNLNAVNGTMPVVVWGNGACSANGLSQANFLTEIASWGFIAIASGGPNQQGSTTAAMMKASIDFASSSTSGVFAKVNKNAIAAAGWSCGGVEAYEQAQDARVKALGIFNSGQMSEDGTRKVVPYIKGKPVFYFLGGPSDIAYNNGMRDYRALSSGVPSWNGNLPVGHGGTYDQVNGGKFGKAAQLYFRWVLKGDTSVSSFFTGDGARADGWTVERKDLDKIKV</sequence>
<accession>A0A6A6JTR2</accession>